<evidence type="ECO:0000256" key="5">
    <source>
        <dbReference type="SAM" id="MobiDB-lite"/>
    </source>
</evidence>
<dbReference type="PANTHER" id="PTHR30600:SF9">
    <property type="entry name" value="BLR7738 PROTEIN"/>
    <property type="match status" value="1"/>
</dbReference>
<dbReference type="EMBL" id="RHGB01000006">
    <property type="protein sequence ID" value="RNL65666.1"/>
    <property type="molecule type" value="Genomic_DNA"/>
</dbReference>
<accession>A0ABX9W4X8</accession>
<feature type="domain" description="Cytochrome c" evidence="7">
    <location>
        <begin position="215"/>
        <end position="324"/>
    </location>
</feature>
<evidence type="ECO:0000313" key="8">
    <source>
        <dbReference type="EMBL" id="RNL65666.1"/>
    </source>
</evidence>
<comment type="caution">
    <text evidence="8">The sequence shown here is derived from an EMBL/GenBank/DDBJ whole genome shotgun (WGS) entry which is preliminary data.</text>
</comment>
<dbReference type="InterPro" id="IPR009056">
    <property type="entry name" value="Cyt_c-like_dom"/>
</dbReference>
<evidence type="ECO:0000313" key="9">
    <source>
        <dbReference type="Proteomes" id="UP000274695"/>
    </source>
</evidence>
<dbReference type="PANTHER" id="PTHR30600">
    <property type="entry name" value="CYTOCHROME C PEROXIDASE-RELATED"/>
    <property type="match status" value="1"/>
</dbReference>
<dbReference type="SUPFAM" id="SSF46626">
    <property type="entry name" value="Cytochrome c"/>
    <property type="match status" value="1"/>
</dbReference>
<dbReference type="RefSeq" id="WP_148042139.1">
    <property type="nucleotide sequence ID" value="NZ_RHGB01000006.1"/>
</dbReference>
<dbReference type="PROSITE" id="PS51007">
    <property type="entry name" value="CYTC"/>
    <property type="match status" value="2"/>
</dbReference>
<keyword evidence="1 4" id="KW-0349">Heme</keyword>
<feature type="region of interest" description="Disordered" evidence="5">
    <location>
        <begin position="22"/>
        <end position="60"/>
    </location>
</feature>
<proteinExistence type="predicted"/>
<feature type="signal peptide" evidence="6">
    <location>
        <begin position="1"/>
        <end position="20"/>
    </location>
</feature>
<evidence type="ECO:0000256" key="1">
    <source>
        <dbReference type="ARBA" id="ARBA00022617"/>
    </source>
</evidence>
<sequence length="703" mass="75634">MKKFLFLITASSVLILSACGGSSSNPATQPPPLTDGGNNGGGSNGGGSNGGVDSGSNPASQELLVSRRGGHYWHDYCENKPDSTPVPADPREMVVPGINENKAVLMNAWWQTCQDDNQPANCGELRQREEHGLALVAAEGRPGAASFFSGDASESSYSFPADAYAEMWKSVWGLSERPAQYDELVAQRWGMPLSTVRNPYPLPGEDPNANNGGSGQLPMGITQLRKADGTWTGRLNVTCSICHGGAVGLADEAEGMGPMYGTNSLSDITVMFSELARLAPQQAALAIISQNKVRGTGNITNFQLFGVLTLADYETIPSYLTIQGEPSTGTEDPPVWWNVGSRTAKFYDGGQVVDSKRIELSFHFPDFFNDIEAAKQWVLDNQQDGDAWISSLKSPVWPASALGEVDTNLAEAGAVLFHAKDLWAPSLNNPVARPEGGNGSCASCHGAYSPRYVNDSTYLDSPLLEGIAAYITPIDIINTDPARLNGNSQRVAEYSRNNWFAYSDGPFNDDGVSLCGDWADESLRGDRDLGYLAPPLYGVWATAPYFHNGSVPDIESVLNPAARPAIWRRRSIDAPADLAGKVVMGFDYSLKTGYDAEKIGWRYDTVECGSGLPIPLIGVVTPGIDCNPLDPNGASLQDALSVLWGNGGLAWNLINVPIATNQQIEERKIYNTKLYSQGNSGHEFTSVLTDAERRAIIEYLKTL</sequence>
<keyword evidence="6" id="KW-0732">Signal</keyword>
<keyword evidence="3 4" id="KW-0408">Iron</keyword>
<keyword evidence="2 4" id="KW-0479">Metal-binding</keyword>
<evidence type="ECO:0000256" key="3">
    <source>
        <dbReference type="ARBA" id="ARBA00023004"/>
    </source>
</evidence>
<feature type="chain" id="PRO_5045934724" description="Cytochrome c domain-containing protein" evidence="6">
    <location>
        <begin position="21"/>
        <end position="703"/>
    </location>
</feature>
<feature type="domain" description="Cytochrome c" evidence="7">
    <location>
        <begin position="408"/>
        <end position="703"/>
    </location>
</feature>
<dbReference type="Proteomes" id="UP000274695">
    <property type="component" value="Unassembled WGS sequence"/>
</dbReference>
<dbReference type="InterPro" id="IPR051395">
    <property type="entry name" value="Cytochrome_c_Peroxidase/MauG"/>
</dbReference>
<dbReference type="PROSITE" id="PS51257">
    <property type="entry name" value="PROKAR_LIPOPROTEIN"/>
    <property type="match status" value="1"/>
</dbReference>
<evidence type="ECO:0000256" key="4">
    <source>
        <dbReference type="PROSITE-ProRule" id="PRU00433"/>
    </source>
</evidence>
<gene>
    <name evidence="8" type="ORF">D0911_07350</name>
</gene>
<evidence type="ECO:0000259" key="7">
    <source>
        <dbReference type="PROSITE" id="PS51007"/>
    </source>
</evidence>
<organism evidence="8 9">
    <name type="scientific">Zhongshania marina</name>
    <dbReference type="NCBI Taxonomy" id="2304603"/>
    <lineage>
        <taxon>Bacteria</taxon>
        <taxon>Pseudomonadati</taxon>
        <taxon>Pseudomonadota</taxon>
        <taxon>Gammaproteobacteria</taxon>
        <taxon>Cellvibrionales</taxon>
        <taxon>Spongiibacteraceae</taxon>
        <taxon>Zhongshania</taxon>
    </lineage>
</organism>
<dbReference type="InterPro" id="IPR036909">
    <property type="entry name" value="Cyt_c-like_dom_sf"/>
</dbReference>
<dbReference type="Gene3D" id="1.10.760.10">
    <property type="entry name" value="Cytochrome c-like domain"/>
    <property type="match status" value="1"/>
</dbReference>
<evidence type="ECO:0000256" key="2">
    <source>
        <dbReference type="ARBA" id="ARBA00022723"/>
    </source>
</evidence>
<protein>
    <recommendedName>
        <fullName evidence="7">Cytochrome c domain-containing protein</fullName>
    </recommendedName>
</protein>
<reference evidence="8 9" key="1">
    <citation type="submission" date="2018-10" db="EMBL/GenBank/DDBJ databases">
        <title>Draft genome sequence of Zhongshania sp. DSW25-10.</title>
        <authorList>
            <person name="Oh J."/>
        </authorList>
    </citation>
    <scope>NUCLEOTIDE SEQUENCE [LARGE SCALE GENOMIC DNA]</scope>
    <source>
        <strain evidence="8 9">DSW25-10</strain>
    </source>
</reference>
<evidence type="ECO:0000256" key="6">
    <source>
        <dbReference type="SAM" id="SignalP"/>
    </source>
</evidence>
<keyword evidence="9" id="KW-1185">Reference proteome</keyword>
<feature type="compositionally biased region" description="Gly residues" evidence="5">
    <location>
        <begin position="37"/>
        <end position="53"/>
    </location>
</feature>
<name>A0ABX9W4X8_9GAMM</name>
<dbReference type="Pfam" id="PF21419">
    <property type="entry name" value="RoxA-like_Cyt-c"/>
    <property type="match status" value="1"/>
</dbReference>